<protein>
    <recommendedName>
        <fullName evidence="4">PEP-CTERM protein-sorting domain-containing protein</fullName>
    </recommendedName>
</protein>
<gene>
    <name evidence="2" type="ORF">PDESU_03984</name>
</gene>
<name>A0A6C2U792_PONDE</name>
<dbReference type="EMBL" id="CAAHFG010000002">
    <property type="protein sequence ID" value="VGO15401.1"/>
    <property type="molecule type" value="Genomic_DNA"/>
</dbReference>
<feature type="chain" id="PRO_5025609062" description="PEP-CTERM protein-sorting domain-containing protein" evidence="1">
    <location>
        <begin position="20"/>
        <end position="249"/>
    </location>
</feature>
<proteinExistence type="predicted"/>
<sequence length="249" mass="26274">MKKRTLIALASVAAFAAQAGIMTNVGSTAPTGYTVGSGDTSTTRSREVIRTDTQQFVIGQSFSLGALGAGDDYKLTDLYMKSGSAEDWDIYSGNLQIRIFSGTSGAALGSFSFDVSAQGDGTAANDVTANEWVKFTLDSGLVVADDASYSFLMTFDSSSGANNDHKWGFRRDSTGVYAGGNQFEGRNNASYNIADWDTGGGTEWNNVSSIANDDFLFAVDATVIPEPATLGLVAAFGGAVLFIRRRLCM</sequence>
<accession>A0A6C2U792</accession>
<evidence type="ECO:0000313" key="2">
    <source>
        <dbReference type="EMBL" id="VGO15401.1"/>
    </source>
</evidence>
<dbReference type="AlphaFoldDB" id="A0A6C2U792"/>
<feature type="signal peptide" evidence="1">
    <location>
        <begin position="1"/>
        <end position="19"/>
    </location>
</feature>
<evidence type="ECO:0000256" key="1">
    <source>
        <dbReference type="SAM" id="SignalP"/>
    </source>
</evidence>
<evidence type="ECO:0008006" key="4">
    <source>
        <dbReference type="Google" id="ProtNLM"/>
    </source>
</evidence>
<keyword evidence="1" id="KW-0732">Signal</keyword>
<evidence type="ECO:0000313" key="3">
    <source>
        <dbReference type="Proteomes" id="UP000366872"/>
    </source>
</evidence>
<dbReference type="RefSeq" id="WP_136080968.1">
    <property type="nucleotide sequence ID" value="NZ_CAAHFG010000002.1"/>
</dbReference>
<keyword evidence="3" id="KW-1185">Reference proteome</keyword>
<reference evidence="2 3" key="1">
    <citation type="submission" date="2019-04" db="EMBL/GenBank/DDBJ databases">
        <authorList>
            <person name="Van Vliet M D."/>
        </authorList>
    </citation>
    <scope>NUCLEOTIDE SEQUENCE [LARGE SCALE GENOMIC DNA]</scope>
    <source>
        <strain evidence="2 3">F1</strain>
    </source>
</reference>
<organism evidence="2 3">
    <name type="scientific">Pontiella desulfatans</name>
    <dbReference type="NCBI Taxonomy" id="2750659"/>
    <lineage>
        <taxon>Bacteria</taxon>
        <taxon>Pseudomonadati</taxon>
        <taxon>Kiritimatiellota</taxon>
        <taxon>Kiritimatiellia</taxon>
        <taxon>Kiritimatiellales</taxon>
        <taxon>Pontiellaceae</taxon>
        <taxon>Pontiella</taxon>
    </lineage>
</organism>
<dbReference type="Proteomes" id="UP000366872">
    <property type="component" value="Unassembled WGS sequence"/>
</dbReference>